<evidence type="ECO:0000259" key="4">
    <source>
        <dbReference type="PROSITE" id="PS51118"/>
    </source>
</evidence>
<dbReference type="InterPro" id="IPR003033">
    <property type="entry name" value="SCP2_sterol-bd_dom"/>
</dbReference>
<reference evidence="5 6" key="1">
    <citation type="submission" date="2020-07" db="EMBL/GenBank/DDBJ databases">
        <title>Sequencing the genomes of 1000 actinobacteria strains.</title>
        <authorList>
            <person name="Klenk H.-P."/>
        </authorList>
    </citation>
    <scope>NUCLEOTIDE SEQUENCE [LARGE SCALE GENOMIC DNA]</scope>
    <source>
        <strain evidence="5 6">DSM 45278</strain>
    </source>
</reference>
<evidence type="ECO:0000313" key="5">
    <source>
        <dbReference type="EMBL" id="NYH50590.1"/>
    </source>
</evidence>
<accession>A0A7Y9X9B7</accession>
<dbReference type="InterPro" id="IPR036527">
    <property type="entry name" value="SCP2_sterol-bd_dom_sf"/>
</dbReference>
<dbReference type="InterPro" id="IPR002577">
    <property type="entry name" value="HTH_HxlR"/>
</dbReference>
<organism evidence="5 6">
    <name type="scientific">Nocardiopsis sinuspersici</name>
    <dbReference type="NCBI Taxonomy" id="501010"/>
    <lineage>
        <taxon>Bacteria</taxon>
        <taxon>Bacillati</taxon>
        <taxon>Actinomycetota</taxon>
        <taxon>Actinomycetes</taxon>
        <taxon>Streptosporangiales</taxon>
        <taxon>Nocardiopsidaceae</taxon>
        <taxon>Nocardiopsis</taxon>
    </lineage>
</organism>
<dbReference type="InterPro" id="IPR011991">
    <property type="entry name" value="ArsR-like_HTH"/>
</dbReference>
<dbReference type="PANTHER" id="PTHR33204">
    <property type="entry name" value="TRANSCRIPTIONAL REGULATOR, MARR FAMILY"/>
    <property type="match status" value="1"/>
</dbReference>
<name>A0A7Y9X9B7_9ACTN</name>
<gene>
    <name evidence="5" type="ORF">HNR06_000179</name>
</gene>
<dbReference type="PROSITE" id="PS51118">
    <property type="entry name" value="HTH_HXLR"/>
    <property type="match status" value="1"/>
</dbReference>
<dbReference type="Pfam" id="PF02036">
    <property type="entry name" value="SCP2"/>
    <property type="match status" value="1"/>
</dbReference>
<dbReference type="RefSeq" id="WP_179808873.1">
    <property type="nucleotide sequence ID" value="NZ_JACCHL010000001.1"/>
</dbReference>
<keyword evidence="3" id="KW-0804">Transcription</keyword>
<protein>
    <submittedName>
        <fullName evidence="5">DNA-binding HxlR family transcriptional regulator</fullName>
    </submittedName>
</protein>
<evidence type="ECO:0000313" key="6">
    <source>
        <dbReference type="Proteomes" id="UP000584931"/>
    </source>
</evidence>
<feature type="domain" description="HTH hxlR-type" evidence="4">
    <location>
        <begin position="11"/>
        <end position="109"/>
    </location>
</feature>
<keyword evidence="1" id="KW-0805">Transcription regulation</keyword>
<dbReference type="Gene3D" id="3.30.1050.10">
    <property type="entry name" value="SCP2 sterol-binding domain"/>
    <property type="match status" value="1"/>
</dbReference>
<sequence length="216" mass="23436">MTSKRDYGQFCGLASGLDIVGERWTLLIVRQLLIGPARFNELLHDLPGLAPNLLSERLRSMTANGLISASATPGDARGKVYELTEDGLGLREPVLALARWGLGQLGKKEVGGTVRAGWGFLAIQAMTIPELIPQVSEQYEFRIDDEVFGVRVGRGQTEFVRGPLSPPDLTIHSSAETFIRVGTKALTPFEALATGEMRVEGSVEAVQRCSRMLGLT</sequence>
<dbReference type="AlphaFoldDB" id="A0A7Y9X9B7"/>
<evidence type="ECO:0000256" key="2">
    <source>
        <dbReference type="ARBA" id="ARBA00023125"/>
    </source>
</evidence>
<dbReference type="InterPro" id="IPR036390">
    <property type="entry name" value="WH_DNA-bd_sf"/>
</dbReference>
<dbReference type="EMBL" id="JACCHL010000001">
    <property type="protein sequence ID" value="NYH50590.1"/>
    <property type="molecule type" value="Genomic_DNA"/>
</dbReference>
<dbReference type="Proteomes" id="UP000584931">
    <property type="component" value="Unassembled WGS sequence"/>
</dbReference>
<dbReference type="GO" id="GO:0003677">
    <property type="term" value="F:DNA binding"/>
    <property type="evidence" value="ECO:0007669"/>
    <property type="project" value="UniProtKB-KW"/>
</dbReference>
<comment type="caution">
    <text evidence="5">The sequence shown here is derived from an EMBL/GenBank/DDBJ whole genome shotgun (WGS) entry which is preliminary data.</text>
</comment>
<dbReference type="Pfam" id="PF01638">
    <property type="entry name" value="HxlR"/>
    <property type="match status" value="1"/>
</dbReference>
<keyword evidence="2 5" id="KW-0238">DNA-binding</keyword>
<dbReference type="SUPFAM" id="SSF55718">
    <property type="entry name" value="SCP-like"/>
    <property type="match status" value="1"/>
</dbReference>
<dbReference type="PANTHER" id="PTHR33204:SF18">
    <property type="entry name" value="TRANSCRIPTIONAL REGULATORY PROTEIN"/>
    <property type="match status" value="1"/>
</dbReference>
<dbReference type="InterPro" id="IPR036388">
    <property type="entry name" value="WH-like_DNA-bd_sf"/>
</dbReference>
<dbReference type="SUPFAM" id="SSF46785">
    <property type="entry name" value="Winged helix' DNA-binding domain"/>
    <property type="match status" value="1"/>
</dbReference>
<evidence type="ECO:0000256" key="1">
    <source>
        <dbReference type="ARBA" id="ARBA00023015"/>
    </source>
</evidence>
<dbReference type="Gene3D" id="1.10.10.10">
    <property type="entry name" value="Winged helix-like DNA-binding domain superfamily/Winged helix DNA-binding domain"/>
    <property type="match status" value="1"/>
</dbReference>
<evidence type="ECO:0000256" key="3">
    <source>
        <dbReference type="ARBA" id="ARBA00023163"/>
    </source>
</evidence>
<dbReference type="CDD" id="cd00090">
    <property type="entry name" value="HTH_ARSR"/>
    <property type="match status" value="1"/>
</dbReference>
<proteinExistence type="predicted"/>